<sequence>MFKLIRLLINIAIFAIIVLVILYFLPNGLTRTILDTVENIVAKPSDSKTELVNQLESNLKNLQDKVSSDPTVKNIISESQRILSELKTSIQK</sequence>
<accession>A0A1G1ZSJ4</accession>
<feature type="transmembrane region" description="Helical" evidence="1">
    <location>
        <begin position="7"/>
        <end position="25"/>
    </location>
</feature>
<evidence type="ECO:0000313" key="3">
    <source>
        <dbReference type="Proteomes" id="UP000177690"/>
    </source>
</evidence>
<evidence type="ECO:0000313" key="2">
    <source>
        <dbReference type="EMBL" id="OGY66807.1"/>
    </source>
</evidence>
<dbReference type="EMBL" id="MHJL01000034">
    <property type="protein sequence ID" value="OGY66807.1"/>
    <property type="molecule type" value="Genomic_DNA"/>
</dbReference>
<dbReference type="AlphaFoldDB" id="A0A1G1ZSJ4"/>
<dbReference type="Proteomes" id="UP000177690">
    <property type="component" value="Unassembled WGS sequence"/>
</dbReference>
<protein>
    <submittedName>
        <fullName evidence="2">Uncharacterized protein</fullName>
    </submittedName>
</protein>
<gene>
    <name evidence="2" type="ORF">A3I24_03905</name>
</gene>
<proteinExistence type="predicted"/>
<dbReference type="STRING" id="1798409.A3I24_03905"/>
<keyword evidence="1" id="KW-0812">Transmembrane</keyword>
<keyword evidence="1" id="KW-1133">Transmembrane helix</keyword>
<evidence type="ECO:0000256" key="1">
    <source>
        <dbReference type="SAM" id="Phobius"/>
    </source>
</evidence>
<comment type="caution">
    <text evidence="2">The sequence shown here is derived from an EMBL/GenBank/DDBJ whole genome shotgun (WGS) entry which is preliminary data.</text>
</comment>
<keyword evidence="1" id="KW-0472">Membrane</keyword>
<organism evidence="2 3">
    <name type="scientific">Candidatus Harrisonbacteria bacterium RIFCSPLOWO2_02_FULL_41_13b</name>
    <dbReference type="NCBI Taxonomy" id="1798409"/>
    <lineage>
        <taxon>Bacteria</taxon>
        <taxon>Candidatus Harrisoniibacteriota</taxon>
    </lineage>
</organism>
<name>A0A1G1ZSJ4_9BACT</name>
<reference evidence="2 3" key="1">
    <citation type="journal article" date="2016" name="Nat. Commun.">
        <title>Thousands of microbial genomes shed light on interconnected biogeochemical processes in an aquifer system.</title>
        <authorList>
            <person name="Anantharaman K."/>
            <person name="Brown C.T."/>
            <person name="Hug L.A."/>
            <person name="Sharon I."/>
            <person name="Castelle C.J."/>
            <person name="Probst A.J."/>
            <person name="Thomas B.C."/>
            <person name="Singh A."/>
            <person name="Wilkins M.J."/>
            <person name="Karaoz U."/>
            <person name="Brodie E.L."/>
            <person name="Williams K.H."/>
            <person name="Hubbard S.S."/>
            <person name="Banfield J.F."/>
        </authorList>
    </citation>
    <scope>NUCLEOTIDE SEQUENCE [LARGE SCALE GENOMIC DNA]</scope>
</reference>